<dbReference type="RefSeq" id="WP_008513673.1">
    <property type="nucleotide sequence ID" value="NZ_ACJM01000001.1"/>
</dbReference>
<dbReference type="GO" id="GO:0016793">
    <property type="term" value="F:triphosphoric monoester hydrolase activity"/>
    <property type="evidence" value="ECO:0007669"/>
    <property type="project" value="InterPro"/>
</dbReference>
<keyword evidence="5" id="KW-1185">Reference proteome</keyword>
<name>C0GBZ5_DETAL</name>
<evidence type="ECO:0000313" key="5">
    <source>
        <dbReference type="Proteomes" id="UP000006443"/>
    </source>
</evidence>
<dbReference type="PANTHER" id="PTHR35795">
    <property type="entry name" value="SLR1885 PROTEIN"/>
    <property type="match status" value="1"/>
</dbReference>
<gene>
    <name evidence="4" type="ORF">DealDRAFT_0004</name>
</gene>
<evidence type="ECO:0000259" key="3">
    <source>
        <dbReference type="PROSITE" id="PS51831"/>
    </source>
</evidence>
<dbReference type="Pfam" id="PF13286">
    <property type="entry name" value="HD_assoc"/>
    <property type="match status" value="1"/>
</dbReference>
<dbReference type="InterPro" id="IPR006674">
    <property type="entry name" value="HD_domain"/>
</dbReference>
<comment type="similarity">
    <text evidence="2">Belongs to the dGTPase family. Type 2 subfamily.</text>
</comment>
<feature type="domain" description="HD" evidence="3">
    <location>
        <begin position="74"/>
        <end position="184"/>
    </location>
</feature>
<dbReference type="AlphaFoldDB" id="C0GBZ5"/>
<accession>C0GBZ5</accession>
<evidence type="ECO:0000256" key="2">
    <source>
        <dbReference type="HAMAP-Rule" id="MF_01212"/>
    </source>
</evidence>
<dbReference type="Proteomes" id="UP000006443">
    <property type="component" value="Unassembled WGS sequence"/>
</dbReference>
<evidence type="ECO:0000256" key="1">
    <source>
        <dbReference type="ARBA" id="ARBA00022801"/>
    </source>
</evidence>
<dbReference type="InterPro" id="IPR023023">
    <property type="entry name" value="dNTPase_2"/>
</dbReference>
<dbReference type="HAMAP" id="MF_01212">
    <property type="entry name" value="dGTPase_type2"/>
    <property type="match status" value="1"/>
</dbReference>
<evidence type="ECO:0000313" key="4">
    <source>
        <dbReference type="EMBL" id="EEG78730.1"/>
    </source>
</evidence>
<protein>
    <recommendedName>
        <fullName evidence="2">Deoxyguanosinetriphosphate triphosphohydrolase-like protein</fullName>
    </recommendedName>
</protein>
<dbReference type="eggNOG" id="COG0232">
    <property type="taxonomic scope" value="Bacteria"/>
</dbReference>
<comment type="caution">
    <text evidence="4">The sequence shown here is derived from an EMBL/GenBank/DDBJ whole genome shotgun (WGS) entry which is preliminary data.</text>
</comment>
<dbReference type="STRING" id="555088.DealDRAFT_0004"/>
<dbReference type="EMBL" id="ACJM01000001">
    <property type="protein sequence ID" value="EEG78730.1"/>
    <property type="molecule type" value="Genomic_DNA"/>
</dbReference>
<organism evidence="4 5">
    <name type="scientific">Dethiobacter alkaliphilus AHT 1</name>
    <dbReference type="NCBI Taxonomy" id="555088"/>
    <lineage>
        <taxon>Bacteria</taxon>
        <taxon>Bacillati</taxon>
        <taxon>Bacillota</taxon>
        <taxon>Dethiobacteria</taxon>
        <taxon>Dethiobacterales</taxon>
        <taxon>Dethiobacteraceae</taxon>
        <taxon>Dethiobacter</taxon>
    </lineage>
</organism>
<dbReference type="SUPFAM" id="SSF109604">
    <property type="entry name" value="HD-domain/PDEase-like"/>
    <property type="match status" value="1"/>
</dbReference>
<dbReference type="InterPro" id="IPR003607">
    <property type="entry name" value="HD/PDEase_dom"/>
</dbReference>
<sequence>MLLRKEAEAWEEKLLCPGAARSNDAGRARPEAECDVRTAFQRDRDRIIHSKAFRRLKHKTQVFIAPEGDHYRTRLTHTLEVCQIARTVARALKLNEDLTEAIALGHDLGHTPFGHAGEDILDATHAGGFKHNEQSLRVVDVLERDKGLNLTEQVRDGILHHTGPFVPATLEGQLVKICDRVAYINHDIDDALRAGILNFSDMPVAEIRILGENSSVRINRMVKAMIENSWQKEAITIGEEMTEAMNSLRDFMFRCVYIGSNAKREEHRARHVIESVYNYLLAEPDFLPEDSKRRIESEGLPQTVCDYVAGMTDRYILARYHEFFLPKPWKSA</sequence>
<dbReference type="Pfam" id="PF01966">
    <property type="entry name" value="HD"/>
    <property type="match status" value="1"/>
</dbReference>
<dbReference type="SMART" id="SM00471">
    <property type="entry name" value="HDc"/>
    <property type="match status" value="1"/>
</dbReference>
<dbReference type="CDD" id="cd00077">
    <property type="entry name" value="HDc"/>
    <property type="match status" value="1"/>
</dbReference>
<dbReference type="InterPro" id="IPR026875">
    <property type="entry name" value="PHydrolase_assoc_dom"/>
</dbReference>
<dbReference type="InterPro" id="IPR051094">
    <property type="entry name" value="Diverse_Catalytic_Enzymes"/>
</dbReference>
<dbReference type="PANTHER" id="PTHR35795:SF1">
    <property type="entry name" value="BIS(5'-NUCLEOSYL)-TETRAPHOSPHATASE, SYMMETRICAL"/>
    <property type="match status" value="1"/>
</dbReference>
<proteinExistence type="inferred from homology"/>
<reference evidence="4 5" key="1">
    <citation type="submission" date="2009-02" db="EMBL/GenBank/DDBJ databases">
        <title>Sequencing of the draft genome and assembly of Dethiobacter alkaliphilus AHT 1.</title>
        <authorList>
            <consortium name="US DOE Joint Genome Institute (JGI-PGF)"/>
            <person name="Lucas S."/>
            <person name="Copeland A."/>
            <person name="Lapidus A."/>
            <person name="Glavina del Rio T."/>
            <person name="Dalin E."/>
            <person name="Tice H."/>
            <person name="Bruce D."/>
            <person name="Goodwin L."/>
            <person name="Pitluck S."/>
            <person name="Larimer F."/>
            <person name="Land M.L."/>
            <person name="Hauser L."/>
            <person name="Muyzer G."/>
        </authorList>
    </citation>
    <scope>NUCLEOTIDE SEQUENCE [LARGE SCALE GENOMIC DNA]</scope>
    <source>
        <strain evidence="4 5">AHT 1</strain>
    </source>
</reference>
<dbReference type="InterPro" id="IPR006261">
    <property type="entry name" value="dGTPase"/>
</dbReference>
<dbReference type="NCBIfam" id="TIGR01353">
    <property type="entry name" value="dGTP_triPase"/>
    <property type="match status" value="1"/>
</dbReference>
<dbReference type="OrthoDB" id="9803619at2"/>
<keyword evidence="1 2" id="KW-0378">Hydrolase</keyword>
<dbReference type="PROSITE" id="PS51831">
    <property type="entry name" value="HD"/>
    <property type="match status" value="1"/>
</dbReference>
<dbReference type="Gene3D" id="1.10.3210.10">
    <property type="entry name" value="Hypothetical protein af1432"/>
    <property type="match status" value="1"/>
</dbReference>
<dbReference type="NCBIfam" id="NF002327">
    <property type="entry name" value="PRK01286.1-2"/>
    <property type="match status" value="1"/>
</dbReference>